<protein>
    <recommendedName>
        <fullName evidence="1">Extradiol ring-cleavage dioxygenase class III enzyme subunit B domain-containing protein</fullName>
    </recommendedName>
</protein>
<dbReference type="SUPFAM" id="SSF53213">
    <property type="entry name" value="LigB-like"/>
    <property type="match status" value="1"/>
</dbReference>
<dbReference type="OrthoDB" id="1676816at2"/>
<comment type="caution">
    <text evidence="2">The sequence shown here is derived from an EMBL/GenBank/DDBJ whole genome shotgun (WGS) entry which is preliminary data.</text>
</comment>
<sequence>MSEATVVGGALVPGMPHLLAASPAPSWKRLAEAVLEVGSRLRAANPDAVLLLSTQWFTVLGHQVQLDPNPRGQRTDENWYAYDFGHLDYDLRTDTALAEAWAAEIDTVGMQARRTHYEHFPIDTGTVVASRLLDPDRTLPMAQVSCNLYADADALFRVGAAGVAAARRLGRRIAVVGVSGLSSGLTPRWISPKEDEISDPAHEQWNSRLLGLLAAGDLAAALDLREAYSRAAAADSQLRVLPWLVGAEGAVGPGEVLASGPIWGTGAAVVHWPA</sequence>
<dbReference type="GO" id="GO:0016702">
    <property type="term" value="F:oxidoreductase activity, acting on single donors with incorporation of molecular oxygen, incorporation of two atoms of oxygen"/>
    <property type="evidence" value="ECO:0007669"/>
    <property type="project" value="UniProtKB-ARBA"/>
</dbReference>
<feature type="domain" description="Extradiol ring-cleavage dioxygenase class III enzyme subunit B" evidence="1">
    <location>
        <begin position="22"/>
        <end position="255"/>
    </location>
</feature>
<evidence type="ECO:0000313" key="2">
    <source>
        <dbReference type="EMBL" id="GEL17207.1"/>
    </source>
</evidence>
<dbReference type="AlphaFoldDB" id="A0A511CXK3"/>
<reference evidence="2 3" key="1">
    <citation type="submission" date="2019-07" db="EMBL/GenBank/DDBJ databases">
        <title>Whole genome shotgun sequence of Pseudonocardia asaccharolytica NBRC 16224.</title>
        <authorList>
            <person name="Hosoyama A."/>
            <person name="Uohara A."/>
            <person name="Ohji S."/>
            <person name="Ichikawa N."/>
        </authorList>
    </citation>
    <scope>NUCLEOTIDE SEQUENCE [LARGE SCALE GENOMIC DNA]</scope>
    <source>
        <strain evidence="2 3">NBRC 16224</strain>
    </source>
</reference>
<keyword evidence="3" id="KW-1185">Reference proteome</keyword>
<accession>A0A511CXK3</accession>
<dbReference type="Proteomes" id="UP000321328">
    <property type="component" value="Unassembled WGS sequence"/>
</dbReference>
<dbReference type="Pfam" id="PF02900">
    <property type="entry name" value="LigB"/>
    <property type="match status" value="1"/>
</dbReference>
<gene>
    <name evidence="2" type="ORF">PA7_10440</name>
</gene>
<dbReference type="GO" id="GO:0008198">
    <property type="term" value="F:ferrous iron binding"/>
    <property type="evidence" value="ECO:0007669"/>
    <property type="project" value="InterPro"/>
</dbReference>
<evidence type="ECO:0000259" key="1">
    <source>
        <dbReference type="Pfam" id="PF02900"/>
    </source>
</evidence>
<proteinExistence type="predicted"/>
<dbReference type="Gene3D" id="3.40.830.10">
    <property type="entry name" value="LigB-like"/>
    <property type="match status" value="1"/>
</dbReference>
<name>A0A511CXK3_9PSEU</name>
<dbReference type="InterPro" id="IPR004183">
    <property type="entry name" value="Xdiol_dOase_suB"/>
</dbReference>
<dbReference type="STRING" id="1123024.GCA_000423625_00413"/>
<organism evidence="2 3">
    <name type="scientific">Pseudonocardia asaccharolytica DSM 44247 = NBRC 16224</name>
    <dbReference type="NCBI Taxonomy" id="1123024"/>
    <lineage>
        <taxon>Bacteria</taxon>
        <taxon>Bacillati</taxon>
        <taxon>Actinomycetota</taxon>
        <taxon>Actinomycetes</taxon>
        <taxon>Pseudonocardiales</taxon>
        <taxon>Pseudonocardiaceae</taxon>
        <taxon>Pseudonocardia</taxon>
    </lineage>
</organism>
<dbReference type="RefSeq" id="WP_028928650.1">
    <property type="nucleotide sequence ID" value="NZ_AUII01000001.1"/>
</dbReference>
<dbReference type="EMBL" id="BJVI01000007">
    <property type="protein sequence ID" value="GEL17207.1"/>
    <property type="molecule type" value="Genomic_DNA"/>
</dbReference>
<evidence type="ECO:0000313" key="3">
    <source>
        <dbReference type="Proteomes" id="UP000321328"/>
    </source>
</evidence>